<evidence type="ECO:0000256" key="1">
    <source>
        <dbReference type="ARBA" id="ARBA00004613"/>
    </source>
</evidence>
<name>A0AAW0MFM1_9GOBI</name>
<feature type="domain" description="Corticotropin-releasing factor" evidence="8">
    <location>
        <begin position="115"/>
        <end position="154"/>
    </location>
</feature>
<dbReference type="EMBL" id="JBBPFD010000489">
    <property type="protein sequence ID" value="KAK7878720.1"/>
    <property type="molecule type" value="Genomic_DNA"/>
</dbReference>
<proteinExistence type="inferred from homology"/>
<dbReference type="AlphaFoldDB" id="A0AAW0MFM1"/>
<keyword evidence="10" id="KW-1185">Reference proteome</keyword>
<evidence type="ECO:0000256" key="5">
    <source>
        <dbReference type="ARBA" id="ARBA00022815"/>
    </source>
</evidence>
<evidence type="ECO:0000313" key="9">
    <source>
        <dbReference type="EMBL" id="KAK7878720.1"/>
    </source>
</evidence>
<comment type="similarity">
    <text evidence="2">Belongs to the sauvagine/corticotropin-releasing factor/urotensin I family.</text>
</comment>
<gene>
    <name evidence="9" type="ORF">WMY93_030959</name>
</gene>
<keyword evidence="5" id="KW-0027">Amidation</keyword>
<dbReference type="InterPro" id="IPR000187">
    <property type="entry name" value="CRF"/>
</dbReference>
<keyword evidence="7" id="KW-0472">Membrane</keyword>
<keyword evidence="3" id="KW-0964">Secreted</keyword>
<comment type="subcellular location">
    <subcellularLocation>
        <location evidence="1">Secreted</location>
    </subcellularLocation>
</comment>
<protein>
    <recommendedName>
        <fullName evidence="8">Corticotropin-releasing factor domain-containing protein</fullName>
    </recommendedName>
</protein>
<evidence type="ECO:0000256" key="7">
    <source>
        <dbReference type="SAM" id="Phobius"/>
    </source>
</evidence>
<keyword evidence="4" id="KW-0372">Hormone</keyword>
<evidence type="ECO:0000256" key="6">
    <source>
        <dbReference type="SAM" id="MobiDB-lite"/>
    </source>
</evidence>
<feature type="transmembrane region" description="Helical" evidence="7">
    <location>
        <begin position="6"/>
        <end position="22"/>
    </location>
</feature>
<dbReference type="PRINTS" id="PR01612">
    <property type="entry name" value="CRFFAMILY"/>
</dbReference>
<evidence type="ECO:0000313" key="10">
    <source>
        <dbReference type="Proteomes" id="UP001460270"/>
    </source>
</evidence>
<evidence type="ECO:0000256" key="3">
    <source>
        <dbReference type="ARBA" id="ARBA00022525"/>
    </source>
</evidence>
<dbReference type="Gene3D" id="6.10.250.1920">
    <property type="match status" value="1"/>
</dbReference>
<evidence type="ECO:0000259" key="8">
    <source>
        <dbReference type="SMART" id="SM00039"/>
    </source>
</evidence>
<feature type="region of interest" description="Disordered" evidence="6">
    <location>
        <begin position="95"/>
        <end position="117"/>
    </location>
</feature>
<dbReference type="InterPro" id="IPR018446">
    <property type="entry name" value="Corticotropin-releasing_fac_CS"/>
</dbReference>
<reference evidence="10" key="1">
    <citation type="submission" date="2024-04" db="EMBL/GenBank/DDBJ databases">
        <title>Salinicola lusitanus LLJ914,a marine bacterium isolated from the Okinawa Trough.</title>
        <authorList>
            <person name="Li J."/>
        </authorList>
    </citation>
    <scope>NUCLEOTIDE SEQUENCE [LARGE SCALE GENOMIC DNA]</scope>
</reference>
<dbReference type="PROSITE" id="PS00511">
    <property type="entry name" value="CRF"/>
    <property type="match status" value="1"/>
</dbReference>
<dbReference type="PANTHER" id="PTHR15035:SF11">
    <property type="entry name" value="UROCORTIN"/>
    <property type="match status" value="1"/>
</dbReference>
<accession>A0AAW0MFM1</accession>
<dbReference type="Pfam" id="PF00473">
    <property type="entry name" value="CRF"/>
    <property type="match status" value="1"/>
</dbReference>
<dbReference type="GO" id="GO:0005179">
    <property type="term" value="F:hormone activity"/>
    <property type="evidence" value="ECO:0007669"/>
    <property type="project" value="UniProtKB-KW"/>
</dbReference>
<sequence length="156" mass="17867">MRVEFSFTVALLQVSTVVSVLLRRRIKGQGMCWDTSSFLCRRMKSWSVLLLLSLLLLSPPLARPSSSAPPSLLSLLDSPLALHLLRLLDRRQEEVEARSRDDGGEEGAFRGRRDEPPPISIDLTFHLLRRMMHMDKMESQREQALVNRRIMDEVGK</sequence>
<evidence type="ECO:0000256" key="2">
    <source>
        <dbReference type="ARBA" id="ARBA00009287"/>
    </source>
</evidence>
<feature type="compositionally biased region" description="Basic and acidic residues" evidence="6">
    <location>
        <begin position="95"/>
        <end position="116"/>
    </location>
</feature>
<dbReference type="GO" id="GO:0005576">
    <property type="term" value="C:extracellular region"/>
    <property type="evidence" value="ECO:0007669"/>
    <property type="project" value="UniProtKB-SubCell"/>
</dbReference>
<comment type="caution">
    <text evidence="9">The sequence shown here is derived from an EMBL/GenBank/DDBJ whole genome shotgun (WGS) entry which is preliminary data.</text>
</comment>
<dbReference type="SMART" id="SM00039">
    <property type="entry name" value="CRF"/>
    <property type="match status" value="1"/>
</dbReference>
<keyword evidence="7" id="KW-1133">Transmembrane helix</keyword>
<dbReference type="InterPro" id="IPR003620">
    <property type="entry name" value="Urocortin_CRF"/>
</dbReference>
<organism evidence="9 10">
    <name type="scientific">Mugilogobius chulae</name>
    <name type="common">yellowstripe goby</name>
    <dbReference type="NCBI Taxonomy" id="88201"/>
    <lineage>
        <taxon>Eukaryota</taxon>
        <taxon>Metazoa</taxon>
        <taxon>Chordata</taxon>
        <taxon>Craniata</taxon>
        <taxon>Vertebrata</taxon>
        <taxon>Euteleostomi</taxon>
        <taxon>Actinopterygii</taxon>
        <taxon>Neopterygii</taxon>
        <taxon>Teleostei</taxon>
        <taxon>Neoteleostei</taxon>
        <taxon>Acanthomorphata</taxon>
        <taxon>Gobiaria</taxon>
        <taxon>Gobiiformes</taxon>
        <taxon>Gobioidei</taxon>
        <taxon>Gobiidae</taxon>
        <taxon>Gobionellinae</taxon>
        <taxon>Mugilogobius</taxon>
    </lineage>
</organism>
<dbReference type="PANTHER" id="PTHR15035">
    <property type="entry name" value="CORTICOLIBERIN/UROCORTIN"/>
    <property type="match status" value="1"/>
</dbReference>
<dbReference type="Proteomes" id="UP001460270">
    <property type="component" value="Unassembled WGS sequence"/>
</dbReference>
<evidence type="ECO:0000256" key="4">
    <source>
        <dbReference type="ARBA" id="ARBA00022702"/>
    </source>
</evidence>
<keyword evidence="7" id="KW-0812">Transmembrane</keyword>